<organism evidence="4 5">
    <name type="scientific">Adhaeribacter arboris</name>
    <dbReference type="NCBI Taxonomy" id="2072846"/>
    <lineage>
        <taxon>Bacteria</taxon>
        <taxon>Pseudomonadati</taxon>
        <taxon>Bacteroidota</taxon>
        <taxon>Cytophagia</taxon>
        <taxon>Cytophagales</taxon>
        <taxon>Hymenobacteraceae</taxon>
        <taxon>Adhaeribacter</taxon>
    </lineage>
</organism>
<gene>
    <name evidence="4" type="ORF">AHMF7605_23440</name>
</gene>
<evidence type="ECO:0000313" key="5">
    <source>
        <dbReference type="Proteomes" id="UP000240357"/>
    </source>
</evidence>
<sequence>MKDIDVIVVGELNVDLVLNQMHSFPEIGKEKLAHQMTLTLGSSSAIFASNLSSLGAKVSFIGKIGQDQFGKVVLQSLQNKGVDTSLILQSPALNTGLTVVLNFDEDRAMVTHPGAMDELRLTDISPEHLARARHLHFSSYFLQPGLKNGLPTLFQLAKSLGLTTSFDTQWDPQEKWDLNLTELLPLVDVFLPNEKELLRLTQTNTLSEALATLPKNAHLVLVKMGNKGSVSWCQGKVLPMESFLNKEVVDAIGAGDSFNAGFIYKYIQGSSLEECQRFGNLTGAISTTESGGTTAFTDYNKIKRIAQEKFGYAL</sequence>
<dbReference type="AlphaFoldDB" id="A0A2T2YL54"/>
<evidence type="ECO:0000313" key="4">
    <source>
        <dbReference type="EMBL" id="PSR56244.1"/>
    </source>
</evidence>
<keyword evidence="1" id="KW-0808">Transferase</keyword>
<keyword evidence="5" id="KW-1185">Reference proteome</keyword>
<dbReference type="OrthoDB" id="9813569at2"/>
<name>A0A2T2YL54_9BACT</name>
<protein>
    <submittedName>
        <fullName evidence="4">Carbohydrate kinase family protein</fullName>
    </submittedName>
</protein>
<dbReference type="PANTHER" id="PTHR10584:SF166">
    <property type="entry name" value="RIBOKINASE"/>
    <property type="match status" value="1"/>
</dbReference>
<dbReference type="PANTHER" id="PTHR10584">
    <property type="entry name" value="SUGAR KINASE"/>
    <property type="match status" value="1"/>
</dbReference>
<dbReference type="Gene3D" id="3.40.1190.20">
    <property type="match status" value="1"/>
</dbReference>
<dbReference type="EMBL" id="PYFT01000001">
    <property type="protein sequence ID" value="PSR56244.1"/>
    <property type="molecule type" value="Genomic_DNA"/>
</dbReference>
<dbReference type="RefSeq" id="WP_106932422.1">
    <property type="nucleotide sequence ID" value="NZ_PYFT01000001.1"/>
</dbReference>
<dbReference type="GO" id="GO:0016301">
    <property type="term" value="F:kinase activity"/>
    <property type="evidence" value="ECO:0007669"/>
    <property type="project" value="UniProtKB-KW"/>
</dbReference>
<dbReference type="SUPFAM" id="SSF53613">
    <property type="entry name" value="Ribokinase-like"/>
    <property type="match status" value="1"/>
</dbReference>
<evidence type="ECO:0000256" key="2">
    <source>
        <dbReference type="ARBA" id="ARBA00022777"/>
    </source>
</evidence>
<dbReference type="InterPro" id="IPR011611">
    <property type="entry name" value="PfkB_dom"/>
</dbReference>
<accession>A0A2T2YL54</accession>
<comment type="caution">
    <text evidence="4">The sequence shown here is derived from an EMBL/GenBank/DDBJ whole genome shotgun (WGS) entry which is preliminary data.</text>
</comment>
<dbReference type="Pfam" id="PF00294">
    <property type="entry name" value="PfkB"/>
    <property type="match status" value="1"/>
</dbReference>
<feature type="domain" description="Carbohydrate kinase PfkB" evidence="3">
    <location>
        <begin position="5"/>
        <end position="294"/>
    </location>
</feature>
<dbReference type="Proteomes" id="UP000240357">
    <property type="component" value="Unassembled WGS sequence"/>
</dbReference>
<dbReference type="CDD" id="cd01166">
    <property type="entry name" value="KdgK"/>
    <property type="match status" value="1"/>
</dbReference>
<keyword evidence="2 4" id="KW-0418">Kinase</keyword>
<evidence type="ECO:0000259" key="3">
    <source>
        <dbReference type="Pfam" id="PF00294"/>
    </source>
</evidence>
<proteinExistence type="predicted"/>
<reference evidence="4 5" key="1">
    <citation type="submission" date="2018-03" db="EMBL/GenBank/DDBJ databases">
        <title>Adhaeribacter sp. HMF7605 Genome sequencing and assembly.</title>
        <authorList>
            <person name="Kang H."/>
            <person name="Kang J."/>
            <person name="Cha I."/>
            <person name="Kim H."/>
            <person name="Joh K."/>
        </authorList>
    </citation>
    <scope>NUCLEOTIDE SEQUENCE [LARGE SCALE GENOMIC DNA]</scope>
    <source>
        <strain evidence="4 5">HMF7605</strain>
    </source>
</reference>
<dbReference type="InterPro" id="IPR029056">
    <property type="entry name" value="Ribokinase-like"/>
</dbReference>
<evidence type="ECO:0000256" key="1">
    <source>
        <dbReference type="ARBA" id="ARBA00022679"/>
    </source>
</evidence>